<proteinExistence type="predicted"/>
<keyword evidence="1" id="KW-1133">Transmembrane helix</keyword>
<feature type="transmembrane region" description="Helical" evidence="1">
    <location>
        <begin position="43"/>
        <end position="68"/>
    </location>
</feature>
<name>A0A5D8QA12_9THEO</name>
<gene>
    <name evidence="2" type="ORF">FWJ32_11225</name>
</gene>
<dbReference type="EMBL" id="VTPS01000020">
    <property type="protein sequence ID" value="TZE80959.1"/>
    <property type="molecule type" value="Genomic_DNA"/>
</dbReference>
<reference evidence="2 3" key="1">
    <citation type="submission" date="2019-08" db="EMBL/GenBank/DDBJ databases">
        <title>Calorimonas adulescens gen. nov., sp. nov., an anaerobic thermophilic bacterium from Sakhalin hot spring.</title>
        <authorList>
            <person name="Khomyakova M.A."/>
            <person name="Merkel A.Y."/>
            <person name="Novikov A."/>
            <person name="Bonch-Osmolovskaya E.A."/>
            <person name="Slobodkin A.I."/>
        </authorList>
    </citation>
    <scope>NUCLEOTIDE SEQUENCE [LARGE SCALE GENOMIC DNA]</scope>
    <source>
        <strain evidence="2 3">A05MB</strain>
    </source>
</reference>
<dbReference type="Pfam" id="PF12822">
    <property type="entry name" value="ECF_trnsprt"/>
    <property type="match status" value="1"/>
</dbReference>
<accession>A0A5D8QA12</accession>
<feature type="transmembrane region" description="Helical" evidence="1">
    <location>
        <begin position="138"/>
        <end position="165"/>
    </location>
</feature>
<feature type="transmembrane region" description="Helical" evidence="1">
    <location>
        <begin position="12"/>
        <end position="36"/>
    </location>
</feature>
<keyword evidence="1" id="KW-0472">Membrane</keyword>
<organism evidence="2 3">
    <name type="scientific">Calorimonas adulescens</name>
    <dbReference type="NCBI Taxonomy" id="2606906"/>
    <lineage>
        <taxon>Bacteria</taxon>
        <taxon>Bacillati</taxon>
        <taxon>Bacillota</taxon>
        <taxon>Clostridia</taxon>
        <taxon>Thermoanaerobacterales</taxon>
        <taxon>Thermoanaerobacteraceae</taxon>
        <taxon>Calorimonas</taxon>
    </lineage>
</organism>
<dbReference type="InterPro" id="IPR024529">
    <property type="entry name" value="ECF_trnsprt_substrate-spec"/>
</dbReference>
<feature type="transmembrane region" description="Helical" evidence="1">
    <location>
        <begin position="103"/>
        <end position="126"/>
    </location>
</feature>
<evidence type="ECO:0000313" key="3">
    <source>
        <dbReference type="Proteomes" id="UP000322976"/>
    </source>
</evidence>
<evidence type="ECO:0000256" key="1">
    <source>
        <dbReference type="SAM" id="Phobius"/>
    </source>
</evidence>
<keyword evidence="1" id="KW-0812">Transmembrane</keyword>
<comment type="caution">
    <text evidence="2">The sequence shown here is derived from an EMBL/GenBank/DDBJ whole genome shotgun (WGS) entry which is preliminary data.</text>
</comment>
<sequence>MYNRATRNIVLSALFIALGIIIPILFHAVGMGSVFLPMHIPVILAGFFLDPLYSICVGALTPILSSLMTGMPPLIPTLPIMVFELSTYSLLVSIIYKKLKQNVFTSLIVSMLAGRVVAGLVAWVLVTFFSVKMLPPLVYIYTSIVNGIPGIIIQLILIPIIVMLVERRLKHG</sequence>
<protein>
    <submittedName>
        <fullName evidence="2">ECF transporter S component</fullName>
    </submittedName>
</protein>
<keyword evidence="3" id="KW-1185">Reference proteome</keyword>
<dbReference type="Gene3D" id="1.10.1760.20">
    <property type="match status" value="1"/>
</dbReference>
<dbReference type="AlphaFoldDB" id="A0A5D8QA12"/>
<dbReference type="GO" id="GO:0022857">
    <property type="term" value="F:transmembrane transporter activity"/>
    <property type="evidence" value="ECO:0007669"/>
    <property type="project" value="InterPro"/>
</dbReference>
<dbReference type="Proteomes" id="UP000322976">
    <property type="component" value="Unassembled WGS sequence"/>
</dbReference>
<evidence type="ECO:0000313" key="2">
    <source>
        <dbReference type="EMBL" id="TZE80959.1"/>
    </source>
</evidence>
<feature type="transmembrane region" description="Helical" evidence="1">
    <location>
        <begin position="74"/>
        <end position="96"/>
    </location>
</feature>
<dbReference type="RefSeq" id="WP_149546048.1">
    <property type="nucleotide sequence ID" value="NZ_VTPS01000020.1"/>
</dbReference>